<name>A0A453A3A7_AEGTS</name>
<reference evidence="2" key="2">
    <citation type="journal article" date="2017" name="Nat. Plants">
        <title>The Aegilops tauschii genome reveals multiple impacts of transposons.</title>
        <authorList>
            <person name="Zhao G."/>
            <person name="Zou C."/>
            <person name="Li K."/>
            <person name="Wang K."/>
            <person name="Li T."/>
            <person name="Gao L."/>
            <person name="Zhang X."/>
            <person name="Wang H."/>
            <person name="Yang Z."/>
            <person name="Liu X."/>
            <person name="Jiang W."/>
            <person name="Mao L."/>
            <person name="Kong X."/>
            <person name="Jiao Y."/>
            <person name="Jia J."/>
        </authorList>
    </citation>
    <scope>NUCLEOTIDE SEQUENCE [LARGE SCALE GENOMIC DNA]</scope>
    <source>
        <strain evidence="2">cv. AL8/78</strain>
    </source>
</reference>
<reference evidence="1" key="4">
    <citation type="submission" date="2019-03" db="UniProtKB">
        <authorList>
            <consortium name="EnsemblPlants"/>
        </authorList>
    </citation>
    <scope>IDENTIFICATION</scope>
</reference>
<keyword evidence="2" id="KW-1185">Reference proteome</keyword>
<proteinExistence type="predicted"/>
<dbReference type="Proteomes" id="UP000015105">
    <property type="component" value="Chromosome 1D"/>
</dbReference>
<sequence length="80" mass="9724">AIFWALWKCRNDIIFRLRKIYDPMIFIRLMCNWIVDWSISQRKKPEEKLLQLGAKLIERVASEIYKATQGWRLEVQRLEG</sequence>
<organism evidence="1 2">
    <name type="scientific">Aegilops tauschii subsp. strangulata</name>
    <name type="common">Goatgrass</name>
    <dbReference type="NCBI Taxonomy" id="200361"/>
    <lineage>
        <taxon>Eukaryota</taxon>
        <taxon>Viridiplantae</taxon>
        <taxon>Streptophyta</taxon>
        <taxon>Embryophyta</taxon>
        <taxon>Tracheophyta</taxon>
        <taxon>Spermatophyta</taxon>
        <taxon>Magnoliopsida</taxon>
        <taxon>Liliopsida</taxon>
        <taxon>Poales</taxon>
        <taxon>Poaceae</taxon>
        <taxon>BOP clade</taxon>
        <taxon>Pooideae</taxon>
        <taxon>Triticodae</taxon>
        <taxon>Triticeae</taxon>
        <taxon>Triticinae</taxon>
        <taxon>Aegilops</taxon>
    </lineage>
</organism>
<reference evidence="1" key="3">
    <citation type="journal article" date="2017" name="Nature">
        <title>Genome sequence of the progenitor of the wheat D genome Aegilops tauschii.</title>
        <authorList>
            <person name="Luo M.C."/>
            <person name="Gu Y.Q."/>
            <person name="Puiu D."/>
            <person name="Wang H."/>
            <person name="Twardziok S.O."/>
            <person name="Deal K.R."/>
            <person name="Huo N."/>
            <person name="Zhu T."/>
            <person name="Wang L."/>
            <person name="Wang Y."/>
            <person name="McGuire P.E."/>
            <person name="Liu S."/>
            <person name="Long H."/>
            <person name="Ramasamy R.K."/>
            <person name="Rodriguez J.C."/>
            <person name="Van S.L."/>
            <person name="Yuan L."/>
            <person name="Wang Z."/>
            <person name="Xia Z."/>
            <person name="Xiao L."/>
            <person name="Anderson O.D."/>
            <person name="Ouyang S."/>
            <person name="Liang Y."/>
            <person name="Zimin A.V."/>
            <person name="Pertea G."/>
            <person name="Qi P."/>
            <person name="Bennetzen J.L."/>
            <person name="Dai X."/>
            <person name="Dawson M.W."/>
            <person name="Muller H.G."/>
            <person name="Kugler K."/>
            <person name="Rivarola-Duarte L."/>
            <person name="Spannagl M."/>
            <person name="Mayer K.F.X."/>
            <person name="Lu F.H."/>
            <person name="Bevan M.W."/>
            <person name="Leroy P."/>
            <person name="Li P."/>
            <person name="You F.M."/>
            <person name="Sun Q."/>
            <person name="Liu Z."/>
            <person name="Lyons E."/>
            <person name="Wicker T."/>
            <person name="Salzberg S.L."/>
            <person name="Devos K.M."/>
            <person name="Dvorak J."/>
        </authorList>
    </citation>
    <scope>NUCLEOTIDE SEQUENCE [LARGE SCALE GENOMIC DNA]</scope>
    <source>
        <strain evidence="1">cv. AL8/78</strain>
    </source>
</reference>
<dbReference type="EnsemblPlants" id="AET1Gv21021100.10">
    <property type="protein sequence ID" value="AET1Gv21021100.10"/>
    <property type="gene ID" value="AET1Gv21021100"/>
</dbReference>
<reference evidence="2" key="1">
    <citation type="journal article" date="2014" name="Science">
        <title>Ancient hybridizations among the ancestral genomes of bread wheat.</title>
        <authorList>
            <consortium name="International Wheat Genome Sequencing Consortium,"/>
            <person name="Marcussen T."/>
            <person name="Sandve S.R."/>
            <person name="Heier L."/>
            <person name="Spannagl M."/>
            <person name="Pfeifer M."/>
            <person name="Jakobsen K.S."/>
            <person name="Wulff B.B."/>
            <person name="Steuernagel B."/>
            <person name="Mayer K.F."/>
            <person name="Olsen O.A."/>
        </authorList>
    </citation>
    <scope>NUCLEOTIDE SEQUENCE [LARGE SCALE GENOMIC DNA]</scope>
    <source>
        <strain evidence="2">cv. AL8/78</strain>
    </source>
</reference>
<accession>A0A453A3A7</accession>
<reference evidence="1" key="5">
    <citation type="journal article" date="2021" name="G3 (Bethesda)">
        <title>Aegilops tauschii genome assembly Aet v5.0 features greater sequence contiguity and improved annotation.</title>
        <authorList>
            <person name="Wang L."/>
            <person name="Zhu T."/>
            <person name="Rodriguez J.C."/>
            <person name="Deal K.R."/>
            <person name="Dubcovsky J."/>
            <person name="McGuire P.E."/>
            <person name="Lux T."/>
            <person name="Spannagl M."/>
            <person name="Mayer K.F.X."/>
            <person name="Baldrich P."/>
            <person name="Meyers B.C."/>
            <person name="Huo N."/>
            <person name="Gu Y.Q."/>
            <person name="Zhou H."/>
            <person name="Devos K.M."/>
            <person name="Bennetzen J.L."/>
            <person name="Unver T."/>
            <person name="Budak H."/>
            <person name="Gulick P.J."/>
            <person name="Galiba G."/>
            <person name="Kalapos B."/>
            <person name="Nelson D.R."/>
            <person name="Li P."/>
            <person name="You F.M."/>
            <person name="Luo M.C."/>
            <person name="Dvorak J."/>
        </authorList>
    </citation>
    <scope>NUCLEOTIDE SEQUENCE [LARGE SCALE GENOMIC DNA]</scope>
    <source>
        <strain evidence="1">cv. AL8/78</strain>
    </source>
</reference>
<evidence type="ECO:0000313" key="2">
    <source>
        <dbReference type="Proteomes" id="UP000015105"/>
    </source>
</evidence>
<evidence type="ECO:0000313" key="1">
    <source>
        <dbReference type="EnsemblPlants" id="AET1Gv21021100.10"/>
    </source>
</evidence>
<dbReference type="AlphaFoldDB" id="A0A453A3A7"/>
<protein>
    <submittedName>
        <fullName evidence="1">Uncharacterized protein</fullName>
    </submittedName>
</protein>
<dbReference type="Gramene" id="AET1Gv21021100.10">
    <property type="protein sequence ID" value="AET1Gv21021100.10"/>
    <property type="gene ID" value="AET1Gv21021100"/>
</dbReference>